<dbReference type="InterPro" id="IPR001967">
    <property type="entry name" value="Peptidase_S11_N"/>
</dbReference>
<name>A0ABP7MK20_9GAMM</name>
<evidence type="ECO:0000313" key="16">
    <source>
        <dbReference type="EMBL" id="GAA3922633.1"/>
    </source>
</evidence>
<dbReference type="InterPro" id="IPR018044">
    <property type="entry name" value="Peptidase_S11"/>
</dbReference>
<proteinExistence type="inferred from homology"/>
<evidence type="ECO:0000256" key="14">
    <source>
        <dbReference type="SAM" id="SignalP"/>
    </source>
</evidence>
<comment type="function">
    <text evidence="1">Removes C-terminal D-alanyl residues from sugar-peptide cell wall precursors.</text>
</comment>
<dbReference type="PANTHER" id="PTHR21581">
    <property type="entry name" value="D-ALANYL-D-ALANINE CARBOXYPEPTIDASE"/>
    <property type="match status" value="1"/>
</dbReference>
<gene>
    <name evidence="16" type="ORF">GCM10022277_18180</name>
</gene>
<evidence type="ECO:0000256" key="9">
    <source>
        <dbReference type="ARBA" id="ARBA00022960"/>
    </source>
</evidence>
<evidence type="ECO:0000256" key="2">
    <source>
        <dbReference type="ARBA" id="ARBA00004752"/>
    </source>
</evidence>
<evidence type="ECO:0000256" key="6">
    <source>
        <dbReference type="ARBA" id="ARBA00022670"/>
    </source>
</evidence>
<dbReference type="Proteomes" id="UP001501565">
    <property type="component" value="Unassembled WGS sequence"/>
</dbReference>
<evidence type="ECO:0000259" key="15">
    <source>
        <dbReference type="SMART" id="SM00936"/>
    </source>
</evidence>
<evidence type="ECO:0000256" key="3">
    <source>
        <dbReference type="ARBA" id="ARBA00007164"/>
    </source>
</evidence>
<dbReference type="RefSeq" id="WP_344797769.1">
    <property type="nucleotide sequence ID" value="NZ_BAABBN010000006.1"/>
</dbReference>
<feature type="chain" id="PRO_5046146907" description="serine-type D-Ala-D-Ala carboxypeptidase" evidence="14">
    <location>
        <begin position="25"/>
        <end position="387"/>
    </location>
</feature>
<evidence type="ECO:0000256" key="1">
    <source>
        <dbReference type="ARBA" id="ARBA00003217"/>
    </source>
</evidence>
<dbReference type="EMBL" id="BAABBN010000006">
    <property type="protein sequence ID" value="GAA3922633.1"/>
    <property type="molecule type" value="Genomic_DNA"/>
</dbReference>
<dbReference type="SMART" id="SM00936">
    <property type="entry name" value="PBP5_C"/>
    <property type="match status" value="1"/>
</dbReference>
<comment type="catalytic activity">
    <reaction evidence="12">
        <text>Preferential cleavage: (Ac)2-L-Lys-D-Ala-|-D-Ala. Also transpeptidation of peptidyl-alanyl moieties that are N-acyl substituents of D-alanine.</text>
        <dbReference type="EC" id="3.4.16.4"/>
    </reaction>
</comment>
<dbReference type="InterPro" id="IPR037167">
    <property type="entry name" value="Peptidase_S11_C_sf"/>
</dbReference>
<evidence type="ECO:0000256" key="12">
    <source>
        <dbReference type="ARBA" id="ARBA00034000"/>
    </source>
</evidence>
<dbReference type="PRINTS" id="PR00725">
    <property type="entry name" value="DADACBPTASE1"/>
</dbReference>
<evidence type="ECO:0000256" key="4">
    <source>
        <dbReference type="ARBA" id="ARBA00012448"/>
    </source>
</evidence>
<sequence length="387" mass="42930">MKKIVRNSILSLFSSFLIASQSFAEEPLIPAPPQLAASAYILLDSTSGKVLVEKNSDERVPPASLTKMMTSYIAVEEIQRGNVALEDEVLVSEKAWRMPGSRMFIEVGKKVKVEDLLRGIIIQSGNDASVAMAEHVAGSESGFADLMNQYVSQMGMKDTHFMNATGLPDADHYASARDLALLAERTINDHPDYYGIYSEKTFKYNGIDQPNRNRLLWRDATVDGLKTGHTNEAGYCLVASAKKDGMRLISVVLGTRSEEARARETQKLLNYGFRYFETMSLYEAGAELTRNRVWKGEQDQVSLGVLEDIVITVPRGSRKQVEAKLEVDNIIEAPIEQGQELGVLKIILNGETLVEQPLVALKPIEESGFFARLWDAIKLFFIGLFGG</sequence>
<dbReference type="Gene3D" id="3.40.710.10">
    <property type="entry name" value="DD-peptidase/beta-lactamase superfamily"/>
    <property type="match status" value="1"/>
</dbReference>
<feature type="signal peptide" evidence="14">
    <location>
        <begin position="1"/>
        <end position="24"/>
    </location>
</feature>
<protein>
    <recommendedName>
        <fullName evidence="4">serine-type D-Ala-D-Ala carboxypeptidase</fullName>
        <ecNumber evidence="4">3.4.16.4</ecNumber>
    </recommendedName>
</protein>
<dbReference type="InterPro" id="IPR015956">
    <property type="entry name" value="Peniciliin-bd_prot_C_sf"/>
</dbReference>
<dbReference type="Pfam" id="PF07943">
    <property type="entry name" value="PBP5_C"/>
    <property type="match status" value="1"/>
</dbReference>
<accession>A0ABP7MK20</accession>
<organism evidence="16 17">
    <name type="scientific">Litoribacillus peritrichatus</name>
    <dbReference type="NCBI Taxonomy" id="718191"/>
    <lineage>
        <taxon>Bacteria</taxon>
        <taxon>Pseudomonadati</taxon>
        <taxon>Pseudomonadota</taxon>
        <taxon>Gammaproteobacteria</taxon>
        <taxon>Oceanospirillales</taxon>
        <taxon>Oceanospirillaceae</taxon>
        <taxon>Litoribacillus</taxon>
    </lineage>
</organism>
<comment type="similarity">
    <text evidence="3 13">Belongs to the peptidase S11 family.</text>
</comment>
<keyword evidence="9" id="KW-0133">Cell shape</keyword>
<evidence type="ECO:0000256" key="10">
    <source>
        <dbReference type="ARBA" id="ARBA00022984"/>
    </source>
</evidence>
<dbReference type="Pfam" id="PF00768">
    <property type="entry name" value="Peptidase_S11"/>
    <property type="match status" value="1"/>
</dbReference>
<dbReference type="InterPro" id="IPR012338">
    <property type="entry name" value="Beta-lactam/transpept-like"/>
</dbReference>
<keyword evidence="5 16" id="KW-0121">Carboxypeptidase</keyword>
<evidence type="ECO:0000256" key="8">
    <source>
        <dbReference type="ARBA" id="ARBA00022801"/>
    </source>
</evidence>
<evidence type="ECO:0000313" key="17">
    <source>
        <dbReference type="Proteomes" id="UP001501565"/>
    </source>
</evidence>
<keyword evidence="17" id="KW-1185">Reference proteome</keyword>
<dbReference type="EC" id="3.4.16.4" evidence="4"/>
<keyword evidence="10" id="KW-0573">Peptidoglycan synthesis</keyword>
<dbReference type="InterPro" id="IPR012907">
    <property type="entry name" value="Peptidase_S11_C"/>
</dbReference>
<evidence type="ECO:0000256" key="11">
    <source>
        <dbReference type="ARBA" id="ARBA00023316"/>
    </source>
</evidence>
<evidence type="ECO:0000256" key="7">
    <source>
        <dbReference type="ARBA" id="ARBA00022729"/>
    </source>
</evidence>
<dbReference type="Gene3D" id="2.60.410.10">
    <property type="entry name" value="D-Ala-D-Ala carboxypeptidase, C-terminal domain"/>
    <property type="match status" value="1"/>
</dbReference>
<comment type="pathway">
    <text evidence="2">Cell wall biogenesis; peptidoglycan biosynthesis.</text>
</comment>
<evidence type="ECO:0000256" key="5">
    <source>
        <dbReference type="ARBA" id="ARBA00022645"/>
    </source>
</evidence>
<evidence type="ECO:0000256" key="13">
    <source>
        <dbReference type="RuleBase" id="RU004016"/>
    </source>
</evidence>
<reference evidence="17" key="1">
    <citation type="journal article" date="2019" name="Int. J. Syst. Evol. Microbiol.">
        <title>The Global Catalogue of Microorganisms (GCM) 10K type strain sequencing project: providing services to taxonomists for standard genome sequencing and annotation.</title>
        <authorList>
            <consortium name="The Broad Institute Genomics Platform"/>
            <consortium name="The Broad Institute Genome Sequencing Center for Infectious Disease"/>
            <person name="Wu L."/>
            <person name="Ma J."/>
        </authorList>
    </citation>
    <scope>NUCLEOTIDE SEQUENCE [LARGE SCALE GENOMIC DNA]</scope>
    <source>
        <strain evidence="17">JCM 17551</strain>
    </source>
</reference>
<dbReference type="PANTHER" id="PTHR21581:SF6">
    <property type="entry name" value="TRAFFICKING PROTEIN PARTICLE COMPLEX SUBUNIT 12"/>
    <property type="match status" value="1"/>
</dbReference>
<feature type="domain" description="Peptidase S11 D-Ala-D-Ala carboxypeptidase A C-terminal" evidence="15">
    <location>
        <begin position="276"/>
        <end position="366"/>
    </location>
</feature>
<keyword evidence="11" id="KW-0961">Cell wall biogenesis/degradation</keyword>
<dbReference type="SUPFAM" id="SSF69189">
    <property type="entry name" value="Penicillin-binding protein associated domain"/>
    <property type="match status" value="1"/>
</dbReference>
<dbReference type="GO" id="GO:0004180">
    <property type="term" value="F:carboxypeptidase activity"/>
    <property type="evidence" value="ECO:0007669"/>
    <property type="project" value="UniProtKB-KW"/>
</dbReference>
<dbReference type="SUPFAM" id="SSF56601">
    <property type="entry name" value="beta-lactamase/transpeptidase-like"/>
    <property type="match status" value="1"/>
</dbReference>
<keyword evidence="8" id="KW-0378">Hydrolase</keyword>
<comment type="caution">
    <text evidence="16">The sequence shown here is derived from an EMBL/GenBank/DDBJ whole genome shotgun (WGS) entry which is preliminary data.</text>
</comment>
<keyword evidence="6" id="KW-0645">Protease</keyword>
<keyword evidence="7 14" id="KW-0732">Signal</keyword>